<dbReference type="Proteomes" id="UP001552299">
    <property type="component" value="Unassembled WGS sequence"/>
</dbReference>
<keyword evidence="4" id="KW-1185">Reference proteome</keyword>
<name>A0ABD0UXW5_DENTH</name>
<dbReference type="PANTHER" id="PTHR23054">
    <property type="entry name" value="TERNARY COMPLEX FACTOR MIP1, LEUCINE-ZIPPER-RELATED"/>
    <property type="match status" value="1"/>
</dbReference>
<feature type="domain" description="DUF547" evidence="1">
    <location>
        <begin position="359"/>
        <end position="493"/>
    </location>
</feature>
<comment type="caution">
    <text evidence="3">The sequence shown here is derived from an EMBL/GenBank/DDBJ whole genome shotgun (WGS) entry which is preliminary data.</text>
</comment>
<accession>A0ABD0UXW5</accession>
<evidence type="ECO:0000313" key="4">
    <source>
        <dbReference type="Proteomes" id="UP001552299"/>
    </source>
</evidence>
<sequence length="624" mass="71538">MEEMKNYGSVKEEHGTKMLEYSCDARIFPRAQDRYFWRSFSEEQEDLLNETPRMSYYNPSLHQNLEIRLSNQHSFQKMASDYSSTRSTVSNEIPAPMTATELVKEITTLELEIVHLEQYLLSLYRRAFDYHNKDSSSISSEYSRHSSGGMLTGKNTKLMVNHGKNGIKSDPSLGETNYSIKSIETELWHKESYSALHLQCDLENIAGHVPGDEPQKDILEVGSDHPCDRDHFKETYLDPASMVPCKLSENILRCIAAIYCKLANIPKRQKDKVVLHASSFSFSSTISQQSSGGNCSPRYQHEAIVSPSLSEAQKFEDEFYSNMIEIPRISIDGERFGYASKMLSIFRILVKQLKSIDPTKMANEEQIAFWLNIHNALVMHAFLAYGLHQGRMKSKSSILKAAYNIGGHSINAYVIQSSILGCQPNFKESWIEVLLSPTLMFKKRQQRHLYALDHPQPLAYFALSQGSFSDPPVRVYSANHILRELELARKEFIQANVKVQNKTKIIFPKILCYYMKDCSFHIAKLIKMVIECMPETVQGVIHEFLKGNYDDCIVWSKYNSSFRYMIHKELARQDCTDGSYTLSHKENQVVLFLVQYISSILSVALKVETYLSVKILSDLLYTSF</sequence>
<dbReference type="AlphaFoldDB" id="A0ABD0UXW5"/>
<evidence type="ECO:0000259" key="2">
    <source>
        <dbReference type="Pfam" id="PF14389"/>
    </source>
</evidence>
<dbReference type="Pfam" id="PF14389">
    <property type="entry name" value="Lzipper-MIP1"/>
    <property type="match status" value="1"/>
</dbReference>
<dbReference type="PANTHER" id="PTHR23054:SF15">
    <property type="entry name" value="OS08G0515700 PROTEIN"/>
    <property type="match status" value="1"/>
</dbReference>
<protein>
    <recommendedName>
        <fullName evidence="5">DUF547 domain-containing protein</fullName>
    </recommendedName>
</protein>
<dbReference type="InterPro" id="IPR006869">
    <property type="entry name" value="DUF547"/>
</dbReference>
<feature type="domain" description="Ternary complex factor MIP1 leucine-zipper" evidence="2">
    <location>
        <begin position="64"/>
        <end position="129"/>
    </location>
</feature>
<gene>
    <name evidence="3" type="ORF">M5K25_015697</name>
</gene>
<dbReference type="InterPro" id="IPR025757">
    <property type="entry name" value="MIP1_Leuzipper"/>
</dbReference>
<proteinExistence type="predicted"/>
<evidence type="ECO:0000259" key="1">
    <source>
        <dbReference type="Pfam" id="PF04784"/>
    </source>
</evidence>
<evidence type="ECO:0008006" key="5">
    <source>
        <dbReference type="Google" id="ProtNLM"/>
    </source>
</evidence>
<dbReference type="Pfam" id="PF04784">
    <property type="entry name" value="DUF547"/>
    <property type="match status" value="1"/>
</dbReference>
<reference evidence="3 4" key="1">
    <citation type="journal article" date="2024" name="Plant Biotechnol. J.">
        <title>Dendrobium thyrsiflorum genome and its molecular insights into genes involved in important horticultural traits.</title>
        <authorList>
            <person name="Chen B."/>
            <person name="Wang J.Y."/>
            <person name="Zheng P.J."/>
            <person name="Li K.L."/>
            <person name="Liang Y.M."/>
            <person name="Chen X.F."/>
            <person name="Zhang C."/>
            <person name="Zhao X."/>
            <person name="He X."/>
            <person name="Zhang G.Q."/>
            <person name="Liu Z.J."/>
            <person name="Xu Q."/>
        </authorList>
    </citation>
    <scope>NUCLEOTIDE SEQUENCE [LARGE SCALE GENOMIC DNA]</scope>
    <source>
        <strain evidence="3">GZMU011</strain>
    </source>
</reference>
<dbReference type="EMBL" id="JANQDX010000012">
    <property type="protein sequence ID" value="KAL0915291.1"/>
    <property type="molecule type" value="Genomic_DNA"/>
</dbReference>
<evidence type="ECO:0000313" key="3">
    <source>
        <dbReference type="EMBL" id="KAL0915291.1"/>
    </source>
</evidence>
<organism evidence="3 4">
    <name type="scientific">Dendrobium thyrsiflorum</name>
    <name type="common">Pinecone-like raceme dendrobium</name>
    <name type="synonym">Orchid</name>
    <dbReference type="NCBI Taxonomy" id="117978"/>
    <lineage>
        <taxon>Eukaryota</taxon>
        <taxon>Viridiplantae</taxon>
        <taxon>Streptophyta</taxon>
        <taxon>Embryophyta</taxon>
        <taxon>Tracheophyta</taxon>
        <taxon>Spermatophyta</taxon>
        <taxon>Magnoliopsida</taxon>
        <taxon>Liliopsida</taxon>
        <taxon>Asparagales</taxon>
        <taxon>Orchidaceae</taxon>
        <taxon>Epidendroideae</taxon>
        <taxon>Malaxideae</taxon>
        <taxon>Dendrobiinae</taxon>
        <taxon>Dendrobium</taxon>
    </lineage>
</organism>